<dbReference type="STRING" id="159087.Daro_1165"/>
<keyword evidence="5 7" id="KW-0472">Membrane</keyword>
<feature type="signal peptide" evidence="8">
    <location>
        <begin position="1"/>
        <end position="19"/>
    </location>
</feature>
<keyword evidence="4" id="KW-0812">Transmembrane</keyword>
<feature type="chain" id="PRO_5004233519" description="Protein CyaE" evidence="8">
    <location>
        <begin position="20"/>
        <end position="462"/>
    </location>
</feature>
<dbReference type="GO" id="GO:0015562">
    <property type="term" value="F:efflux transmembrane transporter activity"/>
    <property type="evidence" value="ECO:0007669"/>
    <property type="project" value="InterPro"/>
</dbReference>
<dbReference type="PIRSF" id="PIRSF001892">
    <property type="entry name" value="CyaE"/>
    <property type="match status" value="1"/>
</dbReference>
<sequence length="462" mass="48506">MRFLPCFFLLSASCLSAWAGGLNDPFATDAMVPLKPSPALSARVGEAACATALPAGALTAVDAVDLALCNHPQTREVWAAARAQAALLGVAKAGWLPTLTGTAGSTRFEYENSAYTRNTAALTLSWLLYDFGQRSANVENAQQLLNAAAATQDATVQSLFLAALQGYYSAQATQAAVVSALEAERSARESYQAADARYGVGVATPADRLQAQTAFSQATLNRIRAEGDARNALGTLANALGFEAQLRIVLAELPAAPTGVVFQKEVDALIAEAQTRRPDLRAAEAQLKAAEASIDLARAQGRPTISLGAGPSWQDSAGVITQGGSVGLTLSVPIFSGFDTTYRVRSASAQADVRTAQRDRIRNQIALDVWKAYQSLTTATQSLKTTADLVASAEQSAQVALGRYKAGVGTVLDLLSAQSALASARLQRIQAQLDWNVYRATLAQAMGALDYTLLQPAAEGRP</sequence>
<dbReference type="GO" id="GO:0009279">
    <property type="term" value="C:cell outer membrane"/>
    <property type="evidence" value="ECO:0007669"/>
    <property type="project" value="UniProtKB-SubCell"/>
</dbReference>
<dbReference type="OrthoDB" id="8553524at2"/>
<dbReference type="InterPro" id="IPR051906">
    <property type="entry name" value="TolC-like"/>
</dbReference>
<comment type="similarity">
    <text evidence="1 7">Belongs to the outer membrane factor (OMF) (TC 1.B.17) family.</text>
</comment>
<gene>
    <name evidence="9" type="ordered locus">Daro_1165</name>
</gene>
<name>Q47GW0_DECAR</name>
<evidence type="ECO:0000256" key="6">
    <source>
        <dbReference type="ARBA" id="ARBA00023237"/>
    </source>
</evidence>
<keyword evidence="3" id="KW-1134">Transmembrane beta strand</keyword>
<evidence type="ECO:0000256" key="2">
    <source>
        <dbReference type="ARBA" id="ARBA00022448"/>
    </source>
</evidence>
<dbReference type="EMBL" id="CP000089">
    <property type="protein sequence ID" value="AAZ45921.1"/>
    <property type="molecule type" value="Genomic_DNA"/>
</dbReference>
<evidence type="ECO:0000256" key="4">
    <source>
        <dbReference type="ARBA" id="ARBA00022692"/>
    </source>
</evidence>
<keyword evidence="7" id="KW-0204">Cytolysis</keyword>
<dbReference type="Gene3D" id="1.20.1600.10">
    <property type="entry name" value="Outer membrane efflux proteins (OEP)"/>
    <property type="match status" value="1"/>
</dbReference>
<protein>
    <recommendedName>
        <fullName evidence="7">Protein CyaE</fullName>
    </recommendedName>
</protein>
<evidence type="ECO:0000256" key="1">
    <source>
        <dbReference type="ARBA" id="ARBA00007613"/>
    </source>
</evidence>
<evidence type="ECO:0000256" key="8">
    <source>
        <dbReference type="SAM" id="SignalP"/>
    </source>
</evidence>
<proteinExistence type="inferred from homology"/>
<reference evidence="9" key="1">
    <citation type="submission" date="2005-08" db="EMBL/GenBank/DDBJ databases">
        <title>Complete sequence of Dechloromonas aromatica RCB.</title>
        <authorList>
            <person name="Salinero K.K."/>
            <person name="Copeland A."/>
            <person name="Lucas S."/>
            <person name="Lapidus A."/>
            <person name="Barry K."/>
            <person name="Detter J.C."/>
            <person name="Glavina T."/>
            <person name="Hammon N."/>
            <person name="Israni S."/>
            <person name="Pitluck S."/>
            <person name="Di Bartolo G."/>
            <person name="Trong S."/>
            <person name="Schmutz J."/>
            <person name="Larimer F."/>
            <person name="Land M."/>
            <person name="Ivanova N."/>
            <person name="Richardson P."/>
        </authorList>
    </citation>
    <scope>NUCLEOTIDE SEQUENCE</scope>
    <source>
        <strain evidence="9">RCB</strain>
    </source>
</reference>
<evidence type="ECO:0000256" key="3">
    <source>
        <dbReference type="ARBA" id="ARBA00022452"/>
    </source>
</evidence>
<dbReference type="Pfam" id="PF02321">
    <property type="entry name" value="OEP"/>
    <property type="match status" value="2"/>
</dbReference>
<dbReference type="AlphaFoldDB" id="Q47GW0"/>
<dbReference type="InterPro" id="IPR003423">
    <property type="entry name" value="OMP_efflux"/>
</dbReference>
<comment type="function">
    <text evidence="7">CyaE is necessary for transport of calmodulin-sensitive adenylate cyclase-hemolysin (cyclolysin).</text>
</comment>
<comment type="subcellular location">
    <subcellularLocation>
        <location evidence="7">Cell outer membrane</location>
        <topology evidence="7">Peripheral membrane protein</topology>
    </subcellularLocation>
</comment>
<dbReference type="eggNOG" id="COG1538">
    <property type="taxonomic scope" value="Bacteria"/>
</dbReference>
<keyword evidence="2 7" id="KW-0813">Transport</keyword>
<dbReference type="KEGG" id="dar:Daro_1165"/>
<evidence type="ECO:0000256" key="7">
    <source>
        <dbReference type="PIRNR" id="PIRNR001892"/>
    </source>
</evidence>
<dbReference type="GO" id="GO:1990281">
    <property type="term" value="C:efflux pump complex"/>
    <property type="evidence" value="ECO:0007669"/>
    <property type="project" value="TreeGrafter"/>
</dbReference>
<organism evidence="9">
    <name type="scientific">Dechloromonas aromatica (strain RCB)</name>
    <dbReference type="NCBI Taxonomy" id="159087"/>
    <lineage>
        <taxon>Bacteria</taxon>
        <taxon>Pseudomonadati</taxon>
        <taxon>Pseudomonadota</taxon>
        <taxon>Betaproteobacteria</taxon>
        <taxon>Rhodocyclales</taxon>
        <taxon>Azonexaceae</taxon>
        <taxon>Dechloromonas</taxon>
    </lineage>
</organism>
<evidence type="ECO:0000256" key="5">
    <source>
        <dbReference type="ARBA" id="ARBA00023136"/>
    </source>
</evidence>
<dbReference type="PANTHER" id="PTHR30026:SF21">
    <property type="entry name" value="SLR1270 PROTEIN"/>
    <property type="match status" value="1"/>
</dbReference>
<dbReference type="InterPro" id="IPR028351">
    <property type="entry name" value="CyaE"/>
</dbReference>
<keyword evidence="8" id="KW-0732">Signal</keyword>
<accession>Q47GW0</accession>
<dbReference type="SUPFAM" id="SSF56954">
    <property type="entry name" value="Outer membrane efflux proteins (OEP)"/>
    <property type="match status" value="1"/>
</dbReference>
<evidence type="ECO:0000313" key="9">
    <source>
        <dbReference type="EMBL" id="AAZ45921.1"/>
    </source>
</evidence>
<keyword evidence="7" id="KW-0354">Hemolysis</keyword>
<dbReference type="GO" id="GO:0031640">
    <property type="term" value="P:killing of cells of another organism"/>
    <property type="evidence" value="ECO:0007669"/>
    <property type="project" value="UniProtKB-KW"/>
</dbReference>
<dbReference type="GO" id="GO:0015288">
    <property type="term" value="F:porin activity"/>
    <property type="evidence" value="ECO:0007669"/>
    <property type="project" value="TreeGrafter"/>
</dbReference>
<keyword evidence="6 7" id="KW-0998">Cell outer membrane</keyword>
<dbReference type="HOGENOM" id="CLU_012817_10_2_4"/>
<dbReference type="PANTHER" id="PTHR30026">
    <property type="entry name" value="OUTER MEMBRANE PROTEIN TOLC"/>
    <property type="match status" value="1"/>
</dbReference>